<reference evidence="2" key="1">
    <citation type="submission" date="2020-12" db="UniProtKB">
        <authorList>
            <consortium name="WormBaseParasite"/>
        </authorList>
    </citation>
    <scope>IDENTIFICATION</scope>
    <source>
        <strain evidence="2">MHco3</strain>
    </source>
</reference>
<evidence type="ECO:0000313" key="1">
    <source>
        <dbReference type="Proteomes" id="UP000025227"/>
    </source>
</evidence>
<keyword evidence="1" id="KW-1185">Reference proteome</keyword>
<protein>
    <submittedName>
        <fullName evidence="2">Uncharacterized protein</fullName>
    </submittedName>
</protein>
<accession>A0A7I4XZJ5</accession>
<dbReference type="Proteomes" id="UP000025227">
    <property type="component" value="Unplaced"/>
</dbReference>
<proteinExistence type="predicted"/>
<dbReference type="WBParaSite" id="HCON_00028980-00001">
    <property type="protein sequence ID" value="HCON_00028980-00001"/>
    <property type="gene ID" value="HCON_00028980"/>
</dbReference>
<name>A0A7I4XZJ5_HAECO</name>
<evidence type="ECO:0000313" key="2">
    <source>
        <dbReference type="WBParaSite" id="HCON_00028980-00001"/>
    </source>
</evidence>
<organism evidence="1 2">
    <name type="scientific">Haemonchus contortus</name>
    <name type="common">Barber pole worm</name>
    <dbReference type="NCBI Taxonomy" id="6289"/>
    <lineage>
        <taxon>Eukaryota</taxon>
        <taxon>Metazoa</taxon>
        <taxon>Ecdysozoa</taxon>
        <taxon>Nematoda</taxon>
        <taxon>Chromadorea</taxon>
        <taxon>Rhabditida</taxon>
        <taxon>Rhabditina</taxon>
        <taxon>Rhabditomorpha</taxon>
        <taxon>Strongyloidea</taxon>
        <taxon>Trichostrongylidae</taxon>
        <taxon>Haemonchus</taxon>
    </lineage>
</organism>
<sequence>MKSSDWLRRESTARRTLYERLFARKLDIPNVTFAIEKMRLSPSSTISYGPRCLRTNAQLRRGGPRANPCGSKKALQKKLHFFKVIVGDFNASLVAEERLRSNL</sequence>
<dbReference type="AlphaFoldDB" id="A0A7I4XZJ5"/>